<evidence type="ECO:0000313" key="1">
    <source>
        <dbReference type="EMBL" id="CAD7416264.1"/>
    </source>
</evidence>
<organism evidence="1">
    <name type="scientific">Timema poppense</name>
    <name type="common">Walking stick</name>
    <dbReference type="NCBI Taxonomy" id="170557"/>
    <lineage>
        <taxon>Eukaryota</taxon>
        <taxon>Metazoa</taxon>
        <taxon>Ecdysozoa</taxon>
        <taxon>Arthropoda</taxon>
        <taxon>Hexapoda</taxon>
        <taxon>Insecta</taxon>
        <taxon>Pterygota</taxon>
        <taxon>Neoptera</taxon>
        <taxon>Polyneoptera</taxon>
        <taxon>Phasmatodea</taxon>
        <taxon>Timematodea</taxon>
        <taxon>Timematoidea</taxon>
        <taxon>Timematidae</taxon>
        <taxon>Timema</taxon>
    </lineage>
</organism>
<reference evidence="1" key="1">
    <citation type="submission" date="2020-11" db="EMBL/GenBank/DDBJ databases">
        <authorList>
            <person name="Tran Van P."/>
        </authorList>
    </citation>
    <scope>NUCLEOTIDE SEQUENCE</scope>
</reference>
<accession>A0A7R9HBQ2</accession>
<gene>
    <name evidence="1" type="ORF">TPSB3V08_LOCUS10911</name>
</gene>
<dbReference type="EMBL" id="OD010740">
    <property type="protein sequence ID" value="CAD7416264.1"/>
    <property type="molecule type" value="Genomic_DNA"/>
</dbReference>
<proteinExistence type="predicted"/>
<protein>
    <submittedName>
        <fullName evidence="1">Uncharacterized protein</fullName>
    </submittedName>
</protein>
<name>A0A7R9HBQ2_TIMPO</name>
<sequence>MKCEYNEEDDERSELLPLGIEMSTLKPSSLPFIKEEIKNEPDCHSSQLKLESTIESALHSIIKPEKTSNAPDSGVCEELHFKEELCFDESSIDVSENKIQFGQNFTNEIHKNVYIPVMNDQIMDTKFLNNESISL</sequence>
<dbReference type="AlphaFoldDB" id="A0A7R9HBQ2"/>